<dbReference type="GO" id="GO:0016020">
    <property type="term" value="C:membrane"/>
    <property type="evidence" value="ECO:0007669"/>
    <property type="project" value="UniProtKB-SubCell"/>
</dbReference>
<feature type="transmembrane region" description="Helical" evidence="5">
    <location>
        <begin position="183"/>
        <end position="202"/>
    </location>
</feature>
<accession>A0A8C6UQC2</accession>
<dbReference type="PANTHER" id="PTHR37359:SF1">
    <property type="entry name" value="TRANSMEMBRANE PROTEIN 253"/>
    <property type="match status" value="1"/>
</dbReference>
<feature type="transmembrane region" description="Helical" evidence="5">
    <location>
        <begin position="81"/>
        <end position="101"/>
    </location>
</feature>
<dbReference type="Ensembl" id="ENSNMLT00000042073.1">
    <property type="protein sequence ID" value="ENSNMLP00000037777.1"/>
    <property type="gene ID" value="ENSNMLG00000023379.1"/>
</dbReference>
<evidence type="ECO:0000256" key="5">
    <source>
        <dbReference type="SAM" id="Phobius"/>
    </source>
</evidence>
<evidence type="ECO:0000256" key="1">
    <source>
        <dbReference type="ARBA" id="ARBA00004141"/>
    </source>
</evidence>
<evidence type="ECO:0000313" key="7">
    <source>
        <dbReference type="Proteomes" id="UP000694523"/>
    </source>
</evidence>
<feature type="transmembrane region" description="Helical" evidence="5">
    <location>
        <begin position="113"/>
        <end position="136"/>
    </location>
</feature>
<proteinExistence type="predicted"/>
<comment type="subcellular location">
    <subcellularLocation>
        <location evidence="1">Membrane</location>
        <topology evidence="1">Multi-pass membrane protein</topology>
    </subcellularLocation>
</comment>
<evidence type="ECO:0000256" key="3">
    <source>
        <dbReference type="ARBA" id="ARBA00022989"/>
    </source>
</evidence>
<sequence>MSQQNMFLEGLHQVYMQPLAAPRPPAQSSSSQVELDNVRIQRWFGAVVNTRLLLSGVVQVLSAVACILTTVIYTCVSYNCAVSMATPVWPSLLYVASGVYAMEVQRRANKVKIIALVAANIFSLVFGFSAMMSTSLKSPDASALNPKQVKPFEIRYTYTALLSPLCPLQLVGSYVAKGSSITFTVQCLLASLYVLFLCWRGLYRYSPPPAQAYSRVTQEAEDTTLLENMEYDL</sequence>
<dbReference type="Proteomes" id="UP000694523">
    <property type="component" value="Unplaced"/>
</dbReference>
<keyword evidence="4 5" id="KW-0472">Membrane</keyword>
<name>A0A8C6UQC2_9GOBI</name>
<feature type="transmembrane region" description="Helical" evidence="5">
    <location>
        <begin position="52"/>
        <end position="75"/>
    </location>
</feature>
<dbReference type="InterPro" id="IPR038874">
    <property type="entry name" value="TMEM253"/>
</dbReference>
<reference evidence="6" key="1">
    <citation type="submission" date="2025-08" db="UniProtKB">
        <authorList>
            <consortium name="Ensembl"/>
        </authorList>
    </citation>
    <scope>IDENTIFICATION</scope>
</reference>
<organism evidence="6 7">
    <name type="scientific">Neogobius melanostomus</name>
    <name type="common">round goby</name>
    <dbReference type="NCBI Taxonomy" id="47308"/>
    <lineage>
        <taxon>Eukaryota</taxon>
        <taxon>Metazoa</taxon>
        <taxon>Chordata</taxon>
        <taxon>Craniata</taxon>
        <taxon>Vertebrata</taxon>
        <taxon>Euteleostomi</taxon>
        <taxon>Actinopterygii</taxon>
        <taxon>Neopterygii</taxon>
        <taxon>Teleostei</taxon>
        <taxon>Neoteleostei</taxon>
        <taxon>Acanthomorphata</taxon>
        <taxon>Gobiaria</taxon>
        <taxon>Gobiiformes</taxon>
        <taxon>Gobioidei</taxon>
        <taxon>Gobiidae</taxon>
        <taxon>Benthophilinae</taxon>
        <taxon>Neogobiini</taxon>
        <taxon>Neogobius</taxon>
    </lineage>
</organism>
<keyword evidence="2 5" id="KW-0812">Transmembrane</keyword>
<dbReference type="InterPro" id="IPR007237">
    <property type="entry name" value="CD20-like"/>
</dbReference>
<evidence type="ECO:0000256" key="4">
    <source>
        <dbReference type="ARBA" id="ARBA00023136"/>
    </source>
</evidence>
<dbReference type="AlphaFoldDB" id="A0A8C6UQC2"/>
<evidence type="ECO:0000313" key="6">
    <source>
        <dbReference type="Ensembl" id="ENSNMLP00000037777.1"/>
    </source>
</evidence>
<reference evidence="6" key="2">
    <citation type="submission" date="2025-09" db="UniProtKB">
        <authorList>
            <consortium name="Ensembl"/>
        </authorList>
    </citation>
    <scope>IDENTIFICATION</scope>
</reference>
<dbReference type="PANTHER" id="PTHR37359">
    <property type="entry name" value="TRANSMEMBRANE PROTEIN 253"/>
    <property type="match status" value="1"/>
</dbReference>
<keyword evidence="3 5" id="KW-1133">Transmembrane helix</keyword>
<evidence type="ECO:0000256" key="2">
    <source>
        <dbReference type="ARBA" id="ARBA00022692"/>
    </source>
</evidence>
<dbReference type="Pfam" id="PF04103">
    <property type="entry name" value="CD20"/>
    <property type="match status" value="1"/>
</dbReference>
<protein>
    <submittedName>
        <fullName evidence="6">Si:dkey-30c15.13</fullName>
    </submittedName>
</protein>
<keyword evidence="7" id="KW-1185">Reference proteome</keyword>